<reference evidence="1 2" key="1">
    <citation type="journal article" date="2019" name="Nat. Ecol. Evol.">
        <title>Megaphylogeny resolves global patterns of mushroom evolution.</title>
        <authorList>
            <person name="Varga T."/>
            <person name="Krizsan K."/>
            <person name="Foldi C."/>
            <person name="Dima B."/>
            <person name="Sanchez-Garcia M."/>
            <person name="Sanchez-Ramirez S."/>
            <person name="Szollosi G.J."/>
            <person name="Szarkandi J.G."/>
            <person name="Papp V."/>
            <person name="Albert L."/>
            <person name="Andreopoulos W."/>
            <person name="Angelini C."/>
            <person name="Antonin V."/>
            <person name="Barry K.W."/>
            <person name="Bougher N.L."/>
            <person name="Buchanan P."/>
            <person name="Buyck B."/>
            <person name="Bense V."/>
            <person name="Catcheside P."/>
            <person name="Chovatia M."/>
            <person name="Cooper J."/>
            <person name="Damon W."/>
            <person name="Desjardin D."/>
            <person name="Finy P."/>
            <person name="Geml J."/>
            <person name="Haridas S."/>
            <person name="Hughes K."/>
            <person name="Justo A."/>
            <person name="Karasinski D."/>
            <person name="Kautmanova I."/>
            <person name="Kiss B."/>
            <person name="Kocsube S."/>
            <person name="Kotiranta H."/>
            <person name="LaButti K.M."/>
            <person name="Lechner B.E."/>
            <person name="Liimatainen K."/>
            <person name="Lipzen A."/>
            <person name="Lukacs Z."/>
            <person name="Mihaltcheva S."/>
            <person name="Morgado L.N."/>
            <person name="Niskanen T."/>
            <person name="Noordeloos M.E."/>
            <person name="Ohm R.A."/>
            <person name="Ortiz-Santana B."/>
            <person name="Ovrebo C."/>
            <person name="Racz N."/>
            <person name="Riley R."/>
            <person name="Savchenko A."/>
            <person name="Shiryaev A."/>
            <person name="Soop K."/>
            <person name="Spirin V."/>
            <person name="Szebenyi C."/>
            <person name="Tomsovsky M."/>
            <person name="Tulloss R.E."/>
            <person name="Uehling J."/>
            <person name="Grigoriev I.V."/>
            <person name="Vagvolgyi C."/>
            <person name="Papp T."/>
            <person name="Martin F.M."/>
            <person name="Miettinen O."/>
            <person name="Hibbett D.S."/>
            <person name="Nagy L.G."/>
        </authorList>
    </citation>
    <scope>NUCLEOTIDE SEQUENCE [LARGE SCALE GENOMIC DNA]</scope>
    <source>
        <strain evidence="1 2">HHB13444</strain>
    </source>
</reference>
<dbReference type="AlphaFoldDB" id="A0A5C3Q7T6"/>
<sequence>MSSKPSLTTIPKAVGHLEVRQHMLEDGTIIDIPAAVLCSPPPKPIEFLYLKHYYQTPSGVKRELKEAGSPEAAIDILAAELEGMRHLLTGYVHTWEKYVEKFEAEHEAIRKDIASIVESYKGLRAIVKSAAERAPLVEYVPSVHPPAD</sequence>
<dbReference type="EMBL" id="ML210968">
    <property type="protein sequence ID" value="TFK94483.1"/>
    <property type="molecule type" value="Genomic_DNA"/>
</dbReference>
<accession>A0A5C3Q7T6</accession>
<evidence type="ECO:0000313" key="1">
    <source>
        <dbReference type="EMBL" id="TFK94483.1"/>
    </source>
</evidence>
<dbReference type="InParanoid" id="A0A5C3Q7T6"/>
<proteinExistence type="predicted"/>
<name>A0A5C3Q7T6_9APHY</name>
<gene>
    <name evidence="1" type="ORF">K466DRAFT_649284</name>
</gene>
<evidence type="ECO:0000313" key="2">
    <source>
        <dbReference type="Proteomes" id="UP000308197"/>
    </source>
</evidence>
<protein>
    <submittedName>
        <fullName evidence="1">Uncharacterized protein</fullName>
    </submittedName>
</protein>
<keyword evidence="2" id="KW-1185">Reference proteome</keyword>
<organism evidence="1 2">
    <name type="scientific">Polyporus arcularius HHB13444</name>
    <dbReference type="NCBI Taxonomy" id="1314778"/>
    <lineage>
        <taxon>Eukaryota</taxon>
        <taxon>Fungi</taxon>
        <taxon>Dikarya</taxon>
        <taxon>Basidiomycota</taxon>
        <taxon>Agaricomycotina</taxon>
        <taxon>Agaricomycetes</taxon>
        <taxon>Polyporales</taxon>
        <taxon>Polyporaceae</taxon>
        <taxon>Polyporus</taxon>
    </lineage>
</organism>
<dbReference type="Proteomes" id="UP000308197">
    <property type="component" value="Unassembled WGS sequence"/>
</dbReference>